<evidence type="ECO:0000256" key="8">
    <source>
        <dbReference type="ARBA" id="ARBA00022949"/>
    </source>
</evidence>
<dbReference type="GO" id="GO:0051301">
    <property type="term" value="P:cell division"/>
    <property type="evidence" value="ECO:0007669"/>
    <property type="project" value="UniProtKB-KW"/>
</dbReference>
<dbReference type="Ensembl" id="ENSSSCT00055058557.1">
    <property type="protein sequence ID" value="ENSSSCP00055046865.1"/>
    <property type="gene ID" value="ENSSSCG00055029355.1"/>
</dbReference>
<feature type="compositionally biased region" description="Polar residues" evidence="12">
    <location>
        <begin position="203"/>
        <end position="223"/>
    </location>
</feature>
<feature type="compositionally biased region" description="Basic and acidic residues" evidence="12">
    <location>
        <begin position="190"/>
        <end position="202"/>
    </location>
</feature>
<evidence type="ECO:0000256" key="12">
    <source>
        <dbReference type="SAM" id="MobiDB-lite"/>
    </source>
</evidence>
<keyword evidence="6" id="KW-0132">Cell division</keyword>
<keyword evidence="9" id="KW-0472">Membrane</keyword>
<dbReference type="FunFam" id="2.30.42.10:FF:000011">
    <property type="entry name" value="partitioning defective 3 homolog isoform X1"/>
    <property type="match status" value="1"/>
</dbReference>
<feature type="compositionally biased region" description="Low complexity" evidence="12">
    <location>
        <begin position="1148"/>
        <end position="1157"/>
    </location>
</feature>
<dbReference type="SUPFAM" id="SSF50156">
    <property type="entry name" value="PDZ domain-like"/>
    <property type="match status" value="2"/>
</dbReference>
<feature type="compositionally biased region" description="Basic and acidic residues" evidence="12">
    <location>
        <begin position="1300"/>
        <end position="1309"/>
    </location>
</feature>
<dbReference type="Gene3D" id="2.30.42.10">
    <property type="match status" value="2"/>
</dbReference>
<evidence type="ECO:0000256" key="6">
    <source>
        <dbReference type="ARBA" id="ARBA00022618"/>
    </source>
</evidence>
<keyword evidence="11" id="KW-0175">Coiled coil</keyword>
<dbReference type="CDD" id="cd23058">
    <property type="entry name" value="PDZ2_Par3-like"/>
    <property type="match status" value="1"/>
</dbReference>
<dbReference type="PANTHER" id="PTHR16484:SF10">
    <property type="entry name" value="PARTITIONING DEFECTIVE 3 HOMOLOG"/>
    <property type="match status" value="1"/>
</dbReference>
<evidence type="ECO:0000313" key="15">
    <source>
        <dbReference type="Proteomes" id="UP000694724"/>
    </source>
</evidence>
<evidence type="ECO:0000256" key="2">
    <source>
        <dbReference type="ARBA" id="ARBA00004435"/>
    </source>
</evidence>
<evidence type="ECO:0000256" key="11">
    <source>
        <dbReference type="SAM" id="Coils"/>
    </source>
</evidence>
<comment type="subcellular location">
    <subcellularLocation>
        <location evidence="2">Cell junction</location>
        <location evidence="2">Tight junction</location>
    </subcellularLocation>
    <subcellularLocation>
        <location evidence="1">Endomembrane system</location>
    </subcellularLocation>
</comment>
<feature type="coiled-coil region" evidence="11">
    <location>
        <begin position="1004"/>
        <end position="1031"/>
    </location>
</feature>
<dbReference type="GO" id="GO:0012505">
    <property type="term" value="C:endomembrane system"/>
    <property type="evidence" value="ECO:0007669"/>
    <property type="project" value="UniProtKB-SubCell"/>
</dbReference>
<feature type="domain" description="PDZ" evidence="13">
    <location>
        <begin position="548"/>
        <end position="623"/>
    </location>
</feature>
<dbReference type="InterPro" id="IPR036034">
    <property type="entry name" value="PDZ_sf"/>
</dbReference>
<dbReference type="Pfam" id="PF12053">
    <property type="entry name" value="Par3_HAL_N_term"/>
    <property type="match status" value="1"/>
</dbReference>
<keyword evidence="5" id="KW-0597">Phosphoprotein</keyword>
<feature type="region of interest" description="Disordered" evidence="12">
    <location>
        <begin position="887"/>
        <end position="978"/>
    </location>
</feature>
<feature type="compositionally biased region" description="Pro residues" evidence="12">
    <location>
        <begin position="382"/>
        <end position="393"/>
    </location>
</feature>
<feature type="compositionally biased region" description="Polar residues" evidence="12">
    <location>
        <begin position="1135"/>
        <end position="1147"/>
    </location>
</feature>
<evidence type="ECO:0000256" key="9">
    <source>
        <dbReference type="ARBA" id="ARBA00023136"/>
    </source>
</evidence>
<comment type="similarity">
    <text evidence="3">Belongs to the PAR3 family.</text>
</comment>
<feature type="compositionally biased region" description="Polar residues" evidence="12">
    <location>
        <begin position="170"/>
        <end position="186"/>
    </location>
</feature>
<dbReference type="InterPro" id="IPR001478">
    <property type="entry name" value="PDZ"/>
</dbReference>
<feature type="region of interest" description="Disordered" evidence="12">
    <location>
        <begin position="81"/>
        <end position="109"/>
    </location>
</feature>
<feature type="region of interest" description="Disordered" evidence="12">
    <location>
        <begin position="334"/>
        <end position="398"/>
    </location>
</feature>
<keyword evidence="7" id="KW-0677">Repeat</keyword>
<keyword evidence="8" id="KW-0965">Cell junction</keyword>
<evidence type="ECO:0000259" key="13">
    <source>
        <dbReference type="PROSITE" id="PS50106"/>
    </source>
</evidence>
<feature type="region of interest" description="Disordered" evidence="12">
    <location>
        <begin position="820"/>
        <end position="841"/>
    </location>
</feature>
<keyword evidence="4" id="KW-0796">Tight junction</keyword>
<dbReference type="InterPro" id="IPR052213">
    <property type="entry name" value="PAR3"/>
</dbReference>
<feature type="domain" description="PDZ" evidence="13">
    <location>
        <begin position="419"/>
        <end position="492"/>
    </location>
</feature>
<dbReference type="FunFam" id="3.10.20.90:FF:000017">
    <property type="entry name" value="partitioning defective 3 homolog isoform X2"/>
    <property type="match status" value="1"/>
</dbReference>
<feature type="compositionally biased region" description="Low complexity" evidence="12">
    <location>
        <begin position="91"/>
        <end position="100"/>
    </location>
</feature>
<feature type="compositionally biased region" description="Basic and acidic residues" evidence="12">
    <location>
        <begin position="938"/>
        <end position="964"/>
    </location>
</feature>
<evidence type="ECO:0000256" key="4">
    <source>
        <dbReference type="ARBA" id="ARBA00022427"/>
    </source>
</evidence>
<evidence type="ECO:0000256" key="7">
    <source>
        <dbReference type="ARBA" id="ARBA00022737"/>
    </source>
</evidence>
<accession>A0A8D1SG12</accession>
<feature type="region of interest" description="Disordered" evidence="12">
    <location>
        <begin position="1061"/>
        <end position="1309"/>
    </location>
</feature>
<feature type="compositionally biased region" description="Polar residues" evidence="12">
    <location>
        <begin position="923"/>
        <end position="937"/>
    </location>
</feature>
<feature type="compositionally biased region" description="Polar residues" evidence="12">
    <location>
        <begin position="334"/>
        <end position="343"/>
    </location>
</feature>
<proteinExistence type="inferred from homology"/>
<evidence type="ECO:0000256" key="1">
    <source>
        <dbReference type="ARBA" id="ARBA00004308"/>
    </source>
</evidence>
<dbReference type="FunFam" id="2.30.42.10:FF:000078">
    <property type="entry name" value="Partitioning defective 3 homolog B"/>
    <property type="match status" value="1"/>
</dbReference>
<evidence type="ECO:0000313" key="14">
    <source>
        <dbReference type="Ensembl" id="ENSSSCP00055046865.1"/>
    </source>
</evidence>
<dbReference type="PANTHER" id="PTHR16484">
    <property type="entry name" value="PARTITIONING DEFECTIVE 3 RELATED"/>
    <property type="match status" value="1"/>
</dbReference>
<feature type="compositionally biased region" description="Polar residues" evidence="12">
    <location>
        <begin position="1290"/>
        <end position="1299"/>
    </location>
</feature>
<reference evidence="14" key="1">
    <citation type="submission" date="2025-08" db="UniProtKB">
        <authorList>
            <consortium name="Ensembl"/>
        </authorList>
    </citation>
    <scope>IDENTIFICATION</scope>
</reference>
<dbReference type="Proteomes" id="UP000694724">
    <property type="component" value="Unplaced"/>
</dbReference>
<feature type="compositionally biased region" description="Polar residues" evidence="12">
    <location>
        <begin position="153"/>
        <end position="162"/>
    </location>
</feature>
<keyword evidence="10" id="KW-0131">Cell cycle</keyword>
<dbReference type="InterPro" id="IPR021922">
    <property type="entry name" value="Par3/HAL_N"/>
</dbReference>
<organism evidence="14 15">
    <name type="scientific">Sus scrofa</name>
    <name type="common">Pig</name>
    <dbReference type="NCBI Taxonomy" id="9823"/>
    <lineage>
        <taxon>Eukaryota</taxon>
        <taxon>Metazoa</taxon>
        <taxon>Chordata</taxon>
        <taxon>Craniata</taxon>
        <taxon>Vertebrata</taxon>
        <taxon>Euteleostomi</taxon>
        <taxon>Mammalia</taxon>
        <taxon>Eutheria</taxon>
        <taxon>Laurasiatheria</taxon>
        <taxon>Artiodactyla</taxon>
        <taxon>Suina</taxon>
        <taxon>Suidae</taxon>
        <taxon>Sus</taxon>
    </lineage>
</organism>
<protein>
    <recommendedName>
        <fullName evidence="13">PDZ domain-containing protein</fullName>
    </recommendedName>
</protein>
<sequence length="1309" mass="146027">MKVTVCFGRTRVVVPCGDGHMKVFSLIQQAVTRYRKAIAKDPNYWIQVHRLEHGDGGILDLDDILCDVADDKDRLVAVFDEQDPHHGGDGTSASSTGTQSPEIFGSELGPNNVSAFQPYQATSEIEVTPSVLRANMPLHVRRSSDPALIGLSTSVSDSNFSEEPSRKNPTRWSTTAGFLKQNTAGNPTACDRKKDENYRSLPRDTSNWSNQFQRDNARSSLSASHPMVDKWLEKQEQDEDGTEEDSSRVEPVGHADTGVENVPNFSLDDMVKLVQVPNDGGPLGIHVVPFSARGGRAQHMFRQAMRTSIIWFHVVPAANKEQYEQLSQSERNNYYSSRFSPDSQYGDPRSVNSAGLQTLPRAPRPNPPPEHTDPLPRLLPQGPQPSGKPPAAPAPAAQNVFSSNLSSGYSTKKVGKKLDIQLRKGTEGLGFSITSRDVTIGGSAPIYVKNILPRGAAIQDGRLKAGDRLIEVNGVDLAGKSQEEVVSLLRSTKMDGVVSLLVYRQEDAFHPRELNAEPSQMQIPKETKAEDEDTVLTPDGTREFLTFEVPLNDSGSAGLGVSVKGNRSKENHADLGIFVKSIINGGAASKDGRLRVDDQLIAVNGESLLGKTNQDAMETLRRSMSTEGNKRGMIQLIVARRISKCAELKSPGSPSGPELPIETVLDERERRISHSLYSGIEGLDESPTRNAALSRIMGKYQLSPTVNMPQDDTVIIEDDRLPVLPPHLSDQSSSSSHDDVGFVTTDPSTWAKAAITDSADCSLSPDVDPVLAFQREGFGRQSMSEKRTKQFSDASQLDFVKTRKSKSMDLGIADETKLNTVDDQKAGSPSRDVGPSLGLKKSSSLESLQTAVAEVTLNGDIPFHRPRPRIIRGRGCNESFRAAIDKSYDKPAVDDDDEGMETLEEDTEESSRSGRESVSTASDQPSHSLERQMNGNQERGDKTDRRKEKMGKEKKKDRDKEKEKMKAKKGKLRGLGDMFRFGKHRKDDKIEKTGKIKIQDSLTSEEERVRMKQEQERIQAKTREFRERQARERDYAEIQDFHRTFGCDDELMYGGMSYEGSMALSTRPQSPREGRVMDALYAQVKKPRNSKPLPADRSTPSNHDRIQRLRQEFQQAKQDEDVEDRRRTYSFEQPWPNSRPSAQSGRHSVSVEVQLQRQRQEERESFQQAQRQYSSLPRQSRKNASSVSQDSWEQNYPPGEGFQSAKENPRYSSYQGSRNGYLGGHGFNARVMLETQELLRQEQRRKEQQMKKQPPAPEGLNNYDSYKKVQDPSHIPPKGPFRQDVPPSPSQVARLNRLQTPEKGRPFYS</sequence>
<feature type="region of interest" description="Disordered" evidence="12">
    <location>
        <begin position="153"/>
        <end position="263"/>
    </location>
</feature>
<dbReference type="CDD" id="cd23059">
    <property type="entry name" value="PDZ3_Par3-like"/>
    <property type="match status" value="1"/>
</dbReference>
<evidence type="ECO:0000256" key="10">
    <source>
        <dbReference type="ARBA" id="ARBA00023306"/>
    </source>
</evidence>
<feature type="compositionally biased region" description="Basic and acidic residues" evidence="12">
    <location>
        <begin position="1102"/>
        <end position="1129"/>
    </location>
</feature>
<evidence type="ECO:0000256" key="3">
    <source>
        <dbReference type="ARBA" id="ARBA00005358"/>
    </source>
</evidence>
<feature type="compositionally biased region" description="Basic and acidic residues" evidence="12">
    <location>
        <begin position="1237"/>
        <end position="1250"/>
    </location>
</feature>
<evidence type="ECO:0000256" key="5">
    <source>
        <dbReference type="ARBA" id="ARBA00022553"/>
    </source>
</evidence>
<dbReference type="SMART" id="SM00228">
    <property type="entry name" value="PDZ"/>
    <property type="match status" value="2"/>
</dbReference>
<feature type="compositionally biased region" description="Acidic residues" evidence="12">
    <location>
        <begin position="894"/>
        <end position="908"/>
    </location>
</feature>
<dbReference type="Pfam" id="PF00595">
    <property type="entry name" value="PDZ"/>
    <property type="match status" value="2"/>
</dbReference>
<dbReference type="Gene3D" id="3.10.20.90">
    <property type="entry name" value="Phosphatidylinositol 3-kinase Catalytic Subunit, Chain A, domain 1"/>
    <property type="match status" value="1"/>
</dbReference>
<dbReference type="PROSITE" id="PS50106">
    <property type="entry name" value="PDZ"/>
    <property type="match status" value="2"/>
</dbReference>
<name>A0A8D1SG12_PIG</name>
<dbReference type="GO" id="GO:0005923">
    <property type="term" value="C:bicellular tight junction"/>
    <property type="evidence" value="ECO:0007669"/>
    <property type="project" value="UniProtKB-SubCell"/>
</dbReference>
<feature type="compositionally biased region" description="Polar residues" evidence="12">
    <location>
        <begin position="1173"/>
        <end position="1194"/>
    </location>
</feature>